<dbReference type="EMBL" id="CP032407">
    <property type="protein sequence ID" value="QRF54607.1"/>
    <property type="molecule type" value="Genomic_DNA"/>
</dbReference>
<keyword evidence="16" id="KW-1185">Reference proteome</keyword>
<evidence type="ECO:0000259" key="14">
    <source>
        <dbReference type="Pfam" id="PF01292"/>
    </source>
</evidence>
<evidence type="ECO:0000256" key="5">
    <source>
        <dbReference type="ARBA" id="ARBA00022617"/>
    </source>
</evidence>
<dbReference type="Proteomes" id="UP000596351">
    <property type="component" value="Plasmid p2"/>
</dbReference>
<keyword evidence="11 13" id="KW-0472">Membrane</keyword>
<keyword evidence="9 13" id="KW-1133">Transmembrane helix</keyword>
<name>A0ABX7F2T0_9HYPH</name>
<evidence type="ECO:0000256" key="13">
    <source>
        <dbReference type="SAM" id="Phobius"/>
    </source>
</evidence>
<evidence type="ECO:0000256" key="11">
    <source>
        <dbReference type="ARBA" id="ARBA00023136"/>
    </source>
</evidence>
<accession>A0ABX7F2T0</accession>
<keyword evidence="6 13" id="KW-0812">Transmembrane</keyword>
<evidence type="ECO:0000256" key="3">
    <source>
        <dbReference type="ARBA" id="ARBA00022448"/>
    </source>
</evidence>
<comment type="cofactor">
    <cofactor evidence="1">
        <name>heme b</name>
        <dbReference type="ChEBI" id="CHEBI:60344"/>
    </cofactor>
</comment>
<evidence type="ECO:0000256" key="4">
    <source>
        <dbReference type="ARBA" id="ARBA00022475"/>
    </source>
</evidence>
<evidence type="ECO:0000313" key="15">
    <source>
        <dbReference type="EMBL" id="QRF54607.1"/>
    </source>
</evidence>
<evidence type="ECO:0000256" key="6">
    <source>
        <dbReference type="ARBA" id="ARBA00022692"/>
    </source>
</evidence>
<keyword evidence="10" id="KW-0408">Iron</keyword>
<feature type="transmembrane region" description="Helical" evidence="13">
    <location>
        <begin position="139"/>
        <end position="161"/>
    </location>
</feature>
<dbReference type="InterPro" id="IPR011577">
    <property type="entry name" value="Cyt_b561_bac/Ni-Hgenase"/>
</dbReference>
<organism evidence="15 16">
    <name type="scientific">Rhizobium rosettiformans</name>
    <dbReference type="NCBI Taxonomy" id="1368430"/>
    <lineage>
        <taxon>Bacteria</taxon>
        <taxon>Pseudomonadati</taxon>
        <taxon>Pseudomonadota</taxon>
        <taxon>Alphaproteobacteria</taxon>
        <taxon>Hyphomicrobiales</taxon>
        <taxon>Rhizobiaceae</taxon>
        <taxon>Rhizobium/Agrobacterium group</taxon>
        <taxon>Rhizobium</taxon>
    </lineage>
</organism>
<keyword evidence="15" id="KW-0614">Plasmid</keyword>
<keyword evidence="5" id="KW-0349">Heme</keyword>
<dbReference type="PANTHER" id="PTHR30529">
    <property type="entry name" value="CYTOCHROME B561"/>
    <property type="match status" value="1"/>
</dbReference>
<keyword evidence="4" id="KW-1003">Cell membrane</keyword>
<keyword evidence="8" id="KW-0249">Electron transport</keyword>
<gene>
    <name evidence="15" type="ORF">D4A92_24065</name>
</gene>
<feature type="transmembrane region" description="Helical" evidence="13">
    <location>
        <begin position="9"/>
        <end position="26"/>
    </location>
</feature>
<keyword evidence="7" id="KW-0479">Metal-binding</keyword>
<dbReference type="SUPFAM" id="SSF81342">
    <property type="entry name" value="Transmembrane di-heme cytochromes"/>
    <property type="match status" value="1"/>
</dbReference>
<dbReference type="InterPro" id="IPR052168">
    <property type="entry name" value="Cytochrome_b561_oxidase"/>
</dbReference>
<geneLocation type="plasmid" evidence="15 16">
    <name>p2</name>
</geneLocation>
<evidence type="ECO:0000313" key="16">
    <source>
        <dbReference type="Proteomes" id="UP000596351"/>
    </source>
</evidence>
<keyword evidence="3" id="KW-0813">Transport</keyword>
<dbReference type="PANTHER" id="PTHR30529:SF1">
    <property type="entry name" value="CYTOCHROME B561 HOMOLOG 2"/>
    <property type="match status" value="1"/>
</dbReference>
<evidence type="ECO:0000256" key="7">
    <source>
        <dbReference type="ARBA" id="ARBA00022723"/>
    </source>
</evidence>
<comment type="similarity">
    <text evidence="12">Belongs to the cytochrome b561 family.</text>
</comment>
<evidence type="ECO:0000256" key="2">
    <source>
        <dbReference type="ARBA" id="ARBA00004651"/>
    </source>
</evidence>
<dbReference type="Pfam" id="PF01292">
    <property type="entry name" value="Ni_hydr_CYTB"/>
    <property type="match status" value="1"/>
</dbReference>
<feature type="transmembrane region" description="Helical" evidence="13">
    <location>
        <begin position="38"/>
        <end position="60"/>
    </location>
</feature>
<feature type="domain" description="Cytochrome b561 bacterial/Ni-hydrogenase" evidence="14">
    <location>
        <begin position="2"/>
        <end position="171"/>
    </location>
</feature>
<dbReference type="InterPro" id="IPR016174">
    <property type="entry name" value="Di-haem_cyt_TM"/>
</dbReference>
<comment type="subcellular location">
    <subcellularLocation>
        <location evidence="2">Cell membrane</location>
        <topology evidence="2">Multi-pass membrane protein</topology>
    </subcellularLocation>
</comment>
<evidence type="ECO:0000256" key="10">
    <source>
        <dbReference type="ARBA" id="ARBA00023004"/>
    </source>
</evidence>
<reference evidence="15 16" key="1">
    <citation type="submission" date="2018-09" db="EMBL/GenBank/DDBJ databases">
        <title>Rhizobium sp. MAE2-X.</title>
        <authorList>
            <person name="Lee Y."/>
            <person name="Jeon C.O."/>
        </authorList>
    </citation>
    <scope>NUCLEOTIDE SEQUENCE [LARGE SCALE GENOMIC DNA]</scope>
    <source>
        <strain evidence="15 16">MAE2-X</strain>
        <plasmid evidence="15 16">p2</plasmid>
    </source>
</reference>
<evidence type="ECO:0000256" key="9">
    <source>
        <dbReference type="ARBA" id="ARBA00022989"/>
    </source>
</evidence>
<sequence length="186" mass="20196">MRWPFAIRLLHWLSVGTFAIQIALSFGPMKGSGMASMLWLPSHISTGVLIFLLTVFRLVLRVCTRAPGRSPSLPARAAAALVQWCLYAFVLAVVITGWLAYRPMPLMSPARLFGSLPIPKAPSVAGLNARDFIALHSTLFWVLAALVAVHVLVAAMHAVLFRDGVMSGMLFRRSREAKAEDSGLAG</sequence>
<protein>
    <submittedName>
        <fullName evidence="15">Cytochrome b</fullName>
    </submittedName>
</protein>
<proteinExistence type="inferred from homology"/>
<evidence type="ECO:0000256" key="12">
    <source>
        <dbReference type="ARBA" id="ARBA00037975"/>
    </source>
</evidence>
<feature type="transmembrane region" description="Helical" evidence="13">
    <location>
        <begin position="81"/>
        <end position="101"/>
    </location>
</feature>
<evidence type="ECO:0000256" key="8">
    <source>
        <dbReference type="ARBA" id="ARBA00022982"/>
    </source>
</evidence>
<evidence type="ECO:0000256" key="1">
    <source>
        <dbReference type="ARBA" id="ARBA00001970"/>
    </source>
</evidence>